<comment type="caution">
    <text evidence="1">The sequence shown here is derived from an EMBL/GenBank/DDBJ whole genome shotgun (WGS) entry which is preliminary data.</text>
</comment>
<gene>
    <name evidence="1" type="ORF">ABT39_MTgene4966</name>
</gene>
<proteinExistence type="predicted"/>
<dbReference type="EMBL" id="LKAM01000006">
    <property type="protein sequence ID" value="KUM47971.1"/>
    <property type="molecule type" value="Genomic_DNA"/>
</dbReference>
<keyword evidence="1" id="KW-0496">Mitochondrion</keyword>
<dbReference type="AlphaFoldDB" id="A0A101LZ06"/>
<sequence length="71" mass="8259">MQRTSPRVTFRLSDSYHDMTSKRTAPSLQPLLHTTFSIQTTFPLFFLPRTTSPIRIMQKSKILIPNHSIKN</sequence>
<organism evidence="1">
    <name type="scientific">Picea glauca</name>
    <name type="common">White spruce</name>
    <name type="synonym">Pinus glauca</name>
    <dbReference type="NCBI Taxonomy" id="3330"/>
    <lineage>
        <taxon>Eukaryota</taxon>
        <taxon>Viridiplantae</taxon>
        <taxon>Streptophyta</taxon>
        <taxon>Embryophyta</taxon>
        <taxon>Tracheophyta</taxon>
        <taxon>Spermatophyta</taxon>
        <taxon>Pinopsida</taxon>
        <taxon>Pinidae</taxon>
        <taxon>Conifers I</taxon>
        <taxon>Pinales</taxon>
        <taxon>Pinaceae</taxon>
        <taxon>Picea</taxon>
    </lineage>
</organism>
<evidence type="ECO:0000313" key="1">
    <source>
        <dbReference type="EMBL" id="KUM47971.1"/>
    </source>
</evidence>
<name>A0A101LZ06_PICGL</name>
<protein>
    <submittedName>
        <fullName evidence="1">Uncharacterized protein</fullName>
    </submittedName>
</protein>
<accession>A0A101LZ06</accession>
<reference evidence="1" key="1">
    <citation type="journal article" date="2015" name="Genome Biol. Evol.">
        <title>Organellar Genomes of White Spruce (Picea glauca): Assembly and Annotation.</title>
        <authorList>
            <person name="Jackman S.D."/>
            <person name="Warren R.L."/>
            <person name="Gibb E.A."/>
            <person name="Vandervalk B.P."/>
            <person name="Mohamadi H."/>
            <person name="Chu J."/>
            <person name="Raymond A."/>
            <person name="Pleasance S."/>
            <person name="Coope R."/>
            <person name="Wildung M.R."/>
            <person name="Ritland C.E."/>
            <person name="Bousquet J."/>
            <person name="Jones S.J."/>
            <person name="Bohlmann J."/>
            <person name="Birol I."/>
        </authorList>
    </citation>
    <scope>NUCLEOTIDE SEQUENCE [LARGE SCALE GENOMIC DNA]</scope>
    <source>
        <tissue evidence="1">Flushing bud</tissue>
    </source>
</reference>
<geneLocation type="mitochondrion" evidence="1"/>